<evidence type="ECO:0000313" key="3">
    <source>
        <dbReference type="Proteomes" id="UP000821853"/>
    </source>
</evidence>
<dbReference type="OrthoDB" id="6510399at2759"/>
<gene>
    <name evidence="2" type="ORF">HPB48_017368</name>
</gene>
<name>A0A9J6GCD2_HAELO</name>
<evidence type="ECO:0000256" key="1">
    <source>
        <dbReference type="SAM" id="MobiDB-lite"/>
    </source>
</evidence>
<evidence type="ECO:0000313" key="2">
    <source>
        <dbReference type="EMBL" id="KAH9372028.1"/>
    </source>
</evidence>
<feature type="region of interest" description="Disordered" evidence="1">
    <location>
        <begin position="49"/>
        <end position="131"/>
    </location>
</feature>
<organism evidence="2 3">
    <name type="scientific">Haemaphysalis longicornis</name>
    <name type="common">Bush tick</name>
    <dbReference type="NCBI Taxonomy" id="44386"/>
    <lineage>
        <taxon>Eukaryota</taxon>
        <taxon>Metazoa</taxon>
        <taxon>Ecdysozoa</taxon>
        <taxon>Arthropoda</taxon>
        <taxon>Chelicerata</taxon>
        <taxon>Arachnida</taxon>
        <taxon>Acari</taxon>
        <taxon>Parasitiformes</taxon>
        <taxon>Ixodida</taxon>
        <taxon>Ixodoidea</taxon>
        <taxon>Ixodidae</taxon>
        <taxon>Haemaphysalinae</taxon>
        <taxon>Haemaphysalis</taxon>
    </lineage>
</organism>
<dbReference type="EMBL" id="JABSTR010000005">
    <property type="protein sequence ID" value="KAH9372028.1"/>
    <property type="molecule type" value="Genomic_DNA"/>
</dbReference>
<reference evidence="2 3" key="1">
    <citation type="journal article" date="2020" name="Cell">
        <title>Large-Scale Comparative Analyses of Tick Genomes Elucidate Their Genetic Diversity and Vector Capacities.</title>
        <authorList>
            <consortium name="Tick Genome and Microbiome Consortium (TIGMIC)"/>
            <person name="Jia N."/>
            <person name="Wang J."/>
            <person name="Shi W."/>
            <person name="Du L."/>
            <person name="Sun Y."/>
            <person name="Zhan W."/>
            <person name="Jiang J.F."/>
            <person name="Wang Q."/>
            <person name="Zhang B."/>
            <person name="Ji P."/>
            <person name="Bell-Sakyi L."/>
            <person name="Cui X.M."/>
            <person name="Yuan T.T."/>
            <person name="Jiang B.G."/>
            <person name="Yang W.F."/>
            <person name="Lam T.T."/>
            <person name="Chang Q.C."/>
            <person name="Ding S.J."/>
            <person name="Wang X.J."/>
            <person name="Zhu J.G."/>
            <person name="Ruan X.D."/>
            <person name="Zhao L."/>
            <person name="Wei J.T."/>
            <person name="Ye R.Z."/>
            <person name="Que T.C."/>
            <person name="Du C.H."/>
            <person name="Zhou Y.H."/>
            <person name="Cheng J.X."/>
            <person name="Dai P.F."/>
            <person name="Guo W.B."/>
            <person name="Han X.H."/>
            <person name="Huang E.J."/>
            <person name="Li L.F."/>
            <person name="Wei W."/>
            <person name="Gao Y.C."/>
            <person name="Liu J.Z."/>
            <person name="Shao H.Z."/>
            <person name="Wang X."/>
            <person name="Wang C.C."/>
            <person name="Yang T.C."/>
            <person name="Huo Q.B."/>
            <person name="Li W."/>
            <person name="Chen H.Y."/>
            <person name="Chen S.E."/>
            <person name="Zhou L.G."/>
            <person name="Ni X.B."/>
            <person name="Tian J.H."/>
            <person name="Sheng Y."/>
            <person name="Liu T."/>
            <person name="Pan Y.S."/>
            <person name="Xia L.Y."/>
            <person name="Li J."/>
            <person name="Zhao F."/>
            <person name="Cao W.C."/>
        </authorList>
    </citation>
    <scope>NUCLEOTIDE SEQUENCE [LARGE SCALE GENOMIC DNA]</scope>
    <source>
        <strain evidence="2">HaeL-2018</strain>
    </source>
</reference>
<proteinExistence type="predicted"/>
<accession>A0A9J6GCD2</accession>
<dbReference type="AlphaFoldDB" id="A0A9J6GCD2"/>
<dbReference type="Proteomes" id="UP000821853">
    <property type="component" value="Chromosome 3"/>
</dbReference>
<keyword evidence="3" id="KW-1185">Reference proteome</keyword>
<dbReference type="VEuPathDB" id="VectorBase:HLOH_042572"/>
<sequence>MKQELIPLTVRKSLLLPKPLVAQQFPPSFLCSPLDRSGMPFSIRRLTLQRSLSGGGGGERSSKGEPPGRAAIKKSASQDEARAARGALPSSRSADQGDLRRLQALGQLPSSGQASDHAALAYATRRQPKTQ</sequence>
<protein>
    <submittedName>
        <fullName evidence="2">Uncharacterized protein</fullName>
    </submittedName>
</protein>
<comment type="caution">
    <text evidence="2">The sequence shown here is derived from an EMBL/GenBank/DDBJ whole genome shotgun (WGS) entry which is preliminary data.</text>
</comment>